<keyword evidence="6 7" id="KW-0472">Membrane</keyword>
<gene>
    <name evidence="8" type="ORF">DFR50_101306</name>
</gene>
<evidence type="ECO:0000313" key="8">
    <source>
        <dbReference type="EMBL" id="RBP18360.1"/>
    </source>
</evidence>
<evidence type="ECO:0000313" key="9">
    <source>
        <dbReference type="Proteomes" id="UP000253529"/>
    </source>
</evidence>
<protein>
    <submittedName>
        <fullName evidence="8">Putative membrane protein YeaQ/YmgE (Transglycosylase-associated protein family)</fullName>
    </submittedName>
</protein>
<evidence type="ECO:0000256" key="5">
    <source>
        <dbReference type="ARBA" id="ARBA00022989"/>
    </source>
</evidence>
<dbReference type="Pfam" id="PF04226">
    <property type="entry name" value="Transgly_assoc"/>
    <property type="match status" value="1"/>
</dbReference>
<evidence type="ECO:0000256" key="4">
    <source>
        <dbReference type="ARBA" id="ARBA00022692"/>
    </source>
</evidence>
<feature type="transmembrane region" description="Helical" evidence="7">
    <location>
        <begin position="30"/>
        <end position="50"/>
    </location>
</feature>
<evidence type="ECO:0000256" key="6">
    <source>
        <dbReference type="ARBA" id="ARBA00023136"/>
    </source>
</evidence>
<keyword evidence="3" id="KW-1003">Cell membrane</keyword>
<dbReference type="GO" id="GO:0005886">
    <property type="term" value="C:plasma membrane"/>
    <property type="evidence" value="ECO:0007669"/>
    <property type="project" value="UniProtKB-SubCell"/>
</dbReference>
<dbReference type="Proteomes" id="UP000253529">
    <property type="component" value="Unassembled WGS sequence"/>
</dbReference>
<dbReference type="RefSeq" id="WP_113887479.1">
    <property type="nucleotide sequence ID" value="NZ_QNRK01000001.1"/>
</dbReference>
<dbReference type="InterPro" id="IPR007341">
    <property type="entry name" value="Transgly_assoc"/>
</dbReference>
<dbReference type="PANTHER" id="PTHR33884:SF3">
    <property type="entry name" value="UPF0410 PROTEIN YMGE"/>
    <property type="match status" value="1"/>
</dbReference>
<feature type="transmembrane region" description="Helical" evidence="7">
    <location>
        <begin position="6"/>
        <end position="23"/>
    </location>
</feature>
<keyword evidence="5 7" id="KW-1133">Transmembrane helix</keyword>
<feature type="transmembrane region" description="Helical" evidence="7">
    <location>
        <begin position="62"/>
        <end position="83"/>
    </location>
</feature>
<dbReference type="EMBL" id="QNRK01000001">
    <property type="protein sequence ID" value="RBP18360.1"/>
    <property type="molecule type" value="Genomic_DNA"/>
</dbReference>
<comment type="subcellular location">
    <subcellularLocation>
        <location evidence="1">Cell membrane</location>
        <topology evidence="1">Multi-pass membrane protein</topology>
    </subcellularLocation>
</comment>
<evidence type="ECO:0000256" key="2">
    <source>
        <dbReference type="ARBA" id="ARBA00011006"/>
    </source>
</evidence>
<reference evidence="8 9" key="1">
    <citation type="submission" date="2018-06" db="EMBL/GenBank/DDBJ databases">
        <title>Genomic Encyclopedia of Type Strains, Phase IV (KMG-IV): sequencing the most valuable type-strain genomes for metagenomic binning, comparative biology and taxonomic classification.</title>
        <authorList>
            <person name="Goeker M."/>
        </authorList>
    </citation>
    <scope>NUCLEOTIDE SEQUENCE [LARGE SCALE GENOMIC DNA]</scope>
    <source>
        <strain evidence="8 9">DSM 24875</strain>
    </source>
</reference>
<keyword evidence="4 7" id="KW-0812">Transmembrane</keyword>
<dbReference type="OrthoDB" id="5296069at2"/>
<evidence type="ECO:0000256" key="1">
    <source>
        <dbReference type="ARBA" id="ARBA00004651"/>
    </source>
</evidence>
<keyword evidence="9" id="KW-1185">Reference proteome</keyword>
<evidence type="ECO:0000256" key="3">
    <source>
        <dbReference type="ARBA" id="ARBA00022475"/>
    </source>
</evidence>
<name>A0A366FWF7_9HYPH</name>
<comment type="caution">
    <text evidence="8">The sequence shown here is derived from an EMBL/GenBank/DDBJ whole genome shotgun (WGS) entry which is preliminary data.</text>
</comment>
<sequence length="91" mass="9115">MHLSDQTLIVILAVGIVAGWLAGKIVKGNGFGLVGDAAIGVVGALVGDWLLHRLGIHLSSGVIGLTVNATIGAVVLLLVLRLVGASGWGGR</sequence>
<evidence type="ECO:0000256" key="7">
    <source>
        <dbReference type="SAM" id="Phobius"/>
    </source>
</evidence>
<proteinExistence type="inferred from homology"/>
<dbReference type="AlphaFoldDB" id="A0A366FWF7"/>
<accession>A0A366FWF7</accession>
<dbReference type="PANTHER" id="PTHR33884">
    <property type="entry name" value="UPF0410 PROTEIN YMGE"/>
    <property type="match status" value="1"/>
</dbReference>
<comment type="similarity">
    <text evidence="2">Belongs to the UPF0410 family.</text>
</comment>
<organism evidence="8 9">
    <name type="scientific">Roseiarcus fermentans</name>
    <dbReference type="NCBI Taxonomy" id="1473586"/>
    <lineage>
        <taxon>Bacteria</taxon>
        <taxon>Pseudomonadati</taxon>
        <taxon>Pseudomonadota</taxon>
        <taxon>Alphaproteobacteria</taxon>
        <taxon>Hyphomicrobiales</taxon>
        <taxon>Roseiarcaceae</taxon>
        <taxon>Roseiarcus</taxon>
    </lineage>
</organism>